<keyword evidence="1 2" id="KW-0418">Kinase</keyword>
<gene>
    <name evidence="2" type="ORF">IDM48_10535</name>
</gene>
<dbReference type="InterPro" id="IPR016477">
    <property type="entry name" value="Fructo-/Ketosamine-3-kinase"/>
</dbReference>
<dbReference type="Proteomes" id="UP000516421">
    <property type="component" value="Chromosome"/>
</dbReference>
<dbReference type="GO" id="GO:0016301">
    <property type="term" value="F:kinase activity"/>
    <property type="evidence" value="ECO:0007669"/>
    <property type="project" value="UniProtKB-UniRule"/>
</dbReference>
<dbReference type="AlphaFoldDB" id="A0A7H2BJC5"/>
<dbReference type="RefSeq" id="WP_145176514.1">
    <property type="nucleotide sequence ID" value="NZ_CP061538.1"/>
</dbReference>
<dbReference type="PANTHER" id="PTHR12149">
    <property type="entry name" value="FRUCTOSAMINE 3 KINASE-RELATED PROTEIN"/>
    <property type="match status" value="1"/>
</dbReference>
<keyword evidence="3" id="KW-1185">Reference proteome</keyword>
<dbReference type="KEGG" id="rama:IDM48_10535"/>
<dbReference type="EMBL" id="CP061538">
    <property type="protein sequence ID" value="QNV39771.1"/>
    <property type="molecule type" value="Genomic_DNA"/>
</dbReference>
<evidence type="ECO:0000313" key="3">
    <source>
        <dbReference type="Proteomes" id="UP000516421"/>
    </source>
</evidence>
<dbReference type="Gene3D" id="3.30.200.20">
    <property type="entry name" value="Phosphorylase Kinase, domain 1"/>
    <property type="match status" value="1"/>
</dbReference>
<keyword evidence="1" id="KW-0808">Transferase</keyword>
<dbReference type="Gene3D" id="1.10.510.10">
    <property type="entry name" value="Transferase(Phosphotransferase) domain 1"/>
    <property type="match status" value="1"/>
</dbReference>
<dbReference type="SUPFAM" id="SSF56112">
    <property type="entry name" value="Protein kinase-like (PK-like)"/>
    <property type="match status" value="1"/>
</dbReference>
<dbReference type="Pfam" id="PF03881">
    <property type="entry name" value="Fructosamin_kin"/>
    <property type="match status" value="1"/>
</dbReference>
<dbReference type="PIRSF" id="PIRSF006221">
    <property type="entry name" value="Ketosamine-3-kinase"/>
    <property type="match status" value="1"/>
</dbReference>
<sequence>MEIFSKHGTERAVDWEAAGLRWLGQAQDDGGARVAEVVSAEGERLVIERISESSPDRSIACDFGARLARTHQAGAEAYGAGPAGWEGSGLQGPAGNQLELPLNHHSNWGSMWAQERIAPLVRKVEDYGAHERGVFGELCALLREGNFDGSYGEGATPARVHGDLWAGNVLWTESEAVLIDPTPYGGHPEDDLAALALFGAPHLDDIIQGYQQVSPLDKGWEDRVELHQLHLLLLHAVLFGADYARQALKVARKYI</sequence>
<reference evidence="2 3" key="1">
    <citation type="submission" date="2020-09" db="EMBL/GenBank/DDBJ databases">
        <title>Investigation of environmental microbe.</title>
        <authorList>
            <person name="Ou Y."/>
            <person name="Kang Q."/>
        </authorList>
    </citation>
    <scope>NUCLEOTIDE SEQUENCE [LARGE SCALE GENOMIC DNA]</scope>
    <source>
        <strain evidence="2 3">KJZ-9</strain>
    </source>
</reference>
<evidence type="ECO:0000256" key="1">
    <source>
        <dbReference type="PIRNR" id="PIRNR006221"/>
    </source>
</evidence>
<proteinExistence type="inferred from homology"/>
<dbReference type="Gene3D" id="1.20.1270.240">
    <property type="match status" value="1"/>
</dbReference>
<protein>
    <submittedName>
        <fullName evidence="2">Fructosamine kinase family protein</fullName>
    </submittedName>
</protein>
<comment type="similarity">
    <text evidence="1">Belongs to the fructosamine kinase family.</text>
</comment>
<dbReference type="InterPro" id="IPR011009">
    <property type="entry name" value="Kinase-like_dom_sf"/>
</dbReference>
<dbReference type="PANTHER" id="PTHR12149:SF8">
    <property type="entry name" value="PROTEIN-RIBULOSAMINE 3-KINASE"/>
    <property type="match status" value="1"/>
</dbReference>
<name>A0A7H2BJC5_9MICC</name>
<evidence type="ECO:0000313" key="2">
    <source>
        <dbReference type="EMBL" id="QNV39771.1"/>
    </source>
</evidence>
<organism evidence="2 3">
    <name type="scientific">Rothia amarae</name>
    <dbReference type="NCBI Taxonomy" id="169480"/>
    <lineage>
        <taxon>Bacteria</taxon>
        <taxon>Bacillati</taxon>
        <taxon>Actinomycetota</taxon>
        <taxon>Actinomycetes</taxon>
        <taxon>Micrococcales</taxon>
        <taxon>Micrococcaceae</taxon>
        <taxon>Rothia</taxon>
    </lineage>
</organism>
<accession>A0A7H2BJC5</accession>